<feature type="compositionally biased region" description="Basic and acidic residues" evidence="1">
    <location>
        <begin position="313"/>
        <end position="324"/>
    </location>
</feature>
<accession>A0ABQ9YEZ2</accession>
<keyword evidence="4" id="KW-1185">Reference proteome</keyword>
<organism evidence="3 4">
    <name type="scientific">Blattamonas nauphoetae</name>
    <dbReference type="NCBI Taxonomy" id="2049346"/>
    <lineage>
        <taxon>Eukaryota</taxon>
        <taxon>Metamonada</taxon>
        <taxon>Preaxostyla</taxon>
        <taxon>Oxymonadida</taxon>
        <taxon>Blattamonas</taxon>
    </lineage>
</organism>
<name>A0ABQ9YEZ2_9EUKA</name>
<evidence type="ECO:0000256" key="1">
    <source>
        <dbReference type="SAM" id="MobiDB-lite"/>
    </source>
</evidence>
<dbReference type="Pfam" id="PF00568">
    <property type="entry name" value="WH1"/>
    <property type="match status" value="1"/>
</dbReference>
<proteinExistence type="predicted"/>
<dbReference type="SUPFAM" id="SSF50729">
    <property type="entry name" value="PH domain-like"/>
    <property type="match status" value="1"/>
</dbReference>
<comment type="caution">
    <text evidence="3">The sequence shown here is derived from an EMBL/GenBank/DDBJ whole genome shotgun (WGS) entry which is preliminary data.</text>
</comment>
<dbReference type="PROSITE" id="PS50229">
    <property type="entry name" value="WH1"/>
    <property type="match status" value="1"/>
</dbReference>
<reference evidence="3 4" key="1">
    <citation type="journal article" date="2022" name="bioRxiv">
        <title>Genomics of Preaxostyla Flagellates Illuminates Evolutionary Transitions and the Path Towards Mitochondrial Loss.</title>
        <authorList>
            <person name="Novak L.V.F."/>
            <person name="Treitli S.C."/>
            <person name="Pyrih J."/>
            <person name="Halakuc P."/>
            <person name="Pipaliya S.V."/>
            <person name="Vacek V."/>
            <person name="Brzon O."/>
            <person name="Soukal P."/>
            <person name="Eme L."/>
            <person name="Dacks J.B."/>
            <person name="Karnkowska A."/>
            <person name="Elias M."/>
            <person name="Hampl V."/>
        </authorList>
    </citation>
    <scope>NUCLEOTIDE SEQUENCE [LARGE SCALE GENOMIC DNA]</scope>
    <source>
        <strain evidence="3">NAU3</strain>
        <tissue evidence="3">Gut</tissue>
    </source>
</reference>
<dbReference type="InterPro" id="IPR000697">
    <property type="entry name" value="WH1/EVH1_dom"/>
</dbReference>
<feature type="region of interest" description="Disordered" evidence="1">
    <location>
        <begin position="228"/>
        <end position="339"/>
    </location>
</feature>
<feature type="domain" description="WH1" evidence="2">
    <location>
        <begin position="20"/>
        <end position="127"/>
    </location>
</feature>
<evidence type="ECO:0000313" key="3">
    <source>
        <dbReference type="EMBL" id="KAK2962149.1"/>
    </source>
</evidence>
<protein>
    <submittedName>
        <fullName evidence="3">Neural Wiskott-Aldrich syndrome protein</fullName>
    </submittedName>
</protein>
<evidence type="ECO:0000313" key="4">
    <source>
        <dbReference type="Proteomes" id="UP001281761"/>
    </source>
</evidence>
<dbReference type="InterPro" id="IPR011993">
    <property type="entry name" value="PH-like_dom_sf"/>
</dbReference>
<evidence type="ECO:0000259" key="2">
    <source>
        <dbReference type="PROSITE" id="PS50229"/>
    </source>
</evidence>
<feature type="compositionally biased region" description="Polar residues" evidence="1">
    <location>
        <begin position="327"/>
        <end position="339"/>
    </location>
</feature>
<dbReference type="Proteomes" id="UP001281761">
    <property type="component" value="Unassembled WGS sequence"/>
</dbReference>
<dbReference type="Gene3D" id="2.30.29.30">
    <property type="entry name" value="Pleckstrin-homology domain (PH domain)/Phosphotyrosine-binding domain (PTB)"/>
    <property type="match status" value="1"/>
</dbReference>
<feature type="compositionally biased region" description="Pro residues" evidence="1">
    <location>
        <begin position="254"/>
        <end position="293"/>
    </location>
</feature>
<dbReference type="EMBL" id="JARBJD010000012">
    <property type="protein sequence ID" value="KAK2962149.1"/>
    <property type="molecule type" value="Genomic_DNA"/>
</dbReference>
<gene>
    <name evidence="3" type="ORF">BLNAU_2809</name>
</gene>
<sequence>MAYLSFTESESENLIDWLEDNLKVDNALPGGAVKLYEAQNGSWQDTGIVGLLFLVGIQKAKHFVILGINRPIQVYFQHELYNGFATIPNNQFFHSFEGEGRNFGLLFQKAQECTSFFQDLPKFKPKRGIFNKRKRRSPKDSFEIGAPTDLVHTMGVDSTSNQMKSSTIDPEVMAVLKTAGITTQILFDDRQLFDLIVSFSERYGPDKEPTPEDVNSIVDQIQRIQTTKLGGGMSAPSTGPPKPAPVPGRDSAGIPPPPPMGPPGSVPPPPNLPPPPSGPPGGLPPPPPGPPGSEGPDTRNTFLAGIRGFDAATLKKSDPGEKKAQVAQPTNKLASSLMNVLQQRRMQIEPDDDSTTSDDDF</sequence>